<reference evidence="3 4" key="1">
    <citation type="submission" date="2018-09" db="EMBL/GenBank/DDBJ databases">
        <authorList>
            <person name="Zhu H."/>
        </authorList>
    </citation>
    <scope>NUCLEOTIDE SEQUENCE [LARGE SCALE GENOMIC DNA]</scope>
    <source>
        <strain evidence="3 4">K2R01-6</strain>
    </source>
</reference>
<organism evidence="3 4">
    <name type="scientific">Sphingomonas cavernae</name>
    <dbReference type="NCBI Taxonomy" id="2320861"/>
    <lineage>
        <taxon>Bacteria</taxon>
        <taxon>Pseudomonadati</taxon>
        <taxon>Pseudomonadota</taxon>
        <taxon>Alphaproteobacteria</taxon>
        <taxon>Sphingomonadales</taxon>
        <taxon>Sphingomonadaceae</taxon>
        <taxon>Sphingomonas</taxon>
    </lineage>
</organism>
<comment type="caution">
    <text evidence="3">The sequence shown here is derived from an EMBL/GenBank/DDBJ whole genome shotgun (WGS) entry which is preliminary data.</text>
</comment>
<evidence type="ECO:0000256" key="2">
    <source>
        <dbReference type="SAM" id="Phobius"/>
    </source>
</evidence>
<keyword evidence="2" id="KW-1133">Transmembrane helix</keyword>
<protein>
    <submittedName>
        <fullName evidence="3">Uncharacterized protein</fullName>
    </submittedName>
</protein>
<dbReference type="OrthoDB" id="8251838at2"/>
<keyword evidence="2" id="KW-0812">Transmembrane</keyword>
<name>A0A418WNR0_9SPHN</name>
<keyword evidence="4" id="KW-1185">Reference proteome</keyword>
<keyword evidence="2" id="KW-0472">Membrane</keyword>
<accession>A0A418WNR0</accession>
<proteinExistence type="predicted"/>
<dbReference type="EMBL" id="QYUM01000002">
    <property type="protein sequence ID" value="RJF92872.1"/>
    <property type="molecule type" value="Genomic_DNA"/>
</dbReference>
<evidence type="ECO:0000256" key="1">
    <source>
        <dbReference type="SAM" id="MobiDB-lite"/>
    </source>
</evidence>
<dbReference type="Proteomes" id="UP000286100">
    <property type="component" value="Unassembled WGS sequence"/>
</dbReference>
<evidence type="ECO:0000313" key="4">
    <source>
        <dbReference type="Proteomes" id="UP000286100"/>
    </source>
</evidence>
<dbReference type="RefSeq" id="WP_119759152.1">
    <property type="nucleotide sequence ID" value="NZ_QYUM01000002.1"/>
</dbReference>
<sequence>MALIWIGMLLVFGGMVLAATRTMKRGRLSEARSQTATKRPDTLEPSGRGSRLSIKADLPGLGLMALGALLLLIGAFV</sequence>
<gene>
    <name evidence="3" type="ORF">D3876_00310</name>
</gene>
<evidence type="ECO:0000313" key="3">
    <source>
        <dbReference type="EMBL" id="RJF92872.1"/>
    </source>
</evidence>
<feature type="region of interest" description="Disordered" evidence="1">
    <location>
        <begin position="28"/>
        <end position="49"/>
    </location>
</feature>
<feature type="transmembrane region" description="Helical" evidence="2">
    <location>
        <begin position="58"/>
        <end position="76"/>
    </location>
</feature>
<dbReference type="AlphaFoldDB" id="A0A418WNR0"/>